<evidence type="ECO:0000313" key="2">
    <source>
        <dbReference type="EMBL" id="GIN96350.1"/>
    </source>
</evidence>
<keyword evidence="5" id="KW-1185">Reference proteome</keyword>
<evidence type="ECO:0000313" key="5">
    <source>
        <dbReference type="Proteomes" id="UP000680670"/>
    </source>
</evidence>
<dbReference type="EMBL" id="BORJ01000005">
    <property type="protein sequence ID" value="GIN96350.1"/>
    <property type="molecule type" value="Genomic_DNA"/>
</dbReference>
<dbReference type="RefSeq" id="WP_120114962.1">
    <property type="nucleotide sequence ID" value="NZ_BORI01000002.1"/>
</dbReference>
<evidence type="ECO:0000313" key="4">
    <source>
        <dbReference type="Proteomes" id="UP000287296"/>
    </source>
</evidence>
<sequence length="114" mass="12700">MKKVAVIITVAVFMYSIYYDLKIGTLPIDQAATASSEMNGSTAPAQIHTMPYEEKKAKSGDTVISIAESIYHGSLPVPIDQLIKDFQELNNGVKPNEIQTNKEYKFPVYSRQDD</sequence>
<evidence type="ECO:0000313" key="3">
    <source>
        <dbReference type="EMBL" id="RST61451.1"/>
    </source>
</evidence>
<dbReference type="EMBL" id="QYTW02000001">
    <property type="protein sequence ID" value="RST61451.1"/>
    <property type="molecule type" value="Genomic_DNA"/>
</dbReference>
<proteinExistence type="predicted"/>
<accession>A0A429XDT0</accession>
<dbReference type="AlphaFoldDB" id="A0A429XDT0"/>
<dbReference type="OrthoDB" id="2691912at2"/>
<dbReference type="Proteomes" id="UP000287296">
    <property type="component" value="Unassembled WGS sequence"/>
</dbReference>
<dbReference type="InterPro" id="IPR018392">
    <property type="entry name" value="LysM"/>
</dbReference>
<dbReference type="PROSITE" id="PS51782">
    <property type="entry name" value="LYSM"/>
    <property type="match status" value="1"/>
</dbReference>
<comment type="caution">
    <text evidence="3">The sequence shown here is derived from an EMBL/GenBank/DDBJ whole genome shotgun (WGS) entry which is preliminary data.</text>
</comment>
<gene>
    <name evidence="2" type="primary">yqfZ</name>
    <name evidence="3" type="ORF">D5F11_000755</name>
    <name evidence="2" type="ORF">J6TS1_22200</name>
</gene>
<protein>
    <recommendedName>
        <fullName evidence="1">LysM domain-containing protein</fullName>
    </recommendedName>
</protein>
<evidence type="ECO:0000259" key="1">
    <source>
        <dbReference type="PROSITE" id="PS51782"/>
    </source>
</evidence>
<name>A0A429XDT0_SIMTE</name>
<dbReference type="Proteomes" id="UP000680670">
    <property type="component" value="Unassembled WGS sequence"/>
</dbReference>
<reference evidence="3 4" key="1">
    <citation type="submission" date="2018-12" db="EMBL/GenBank/DDBJ databases">
        <authorList>
            <person name="Sun L."/>
            <person name="Chen Z."/>
        </authorList>
    </citation>
    <scope>NUCLEOTIDE SEQUENCE [LARGE SCALE GENOMIC DNA]</scope>
    <source>
        <strain evidence="3 4">LMG 29736</strain>
    </source>
</reference>
<reference evidence="2 5" key="2">
    <citation type="submission" date="2021-03" db="EMBL/GenBank/DDBJ databases">
        <title>Antimicrobial resistance genes in bacteria isolated from Japanese honey, and their potential for conferring macrolide and lincosamide resistance in the American foulbrood pathogen Paenibacillus larvae.</title>
        <authorList>
            <person name="Okamoto M."/>
            <person name="Kumagai M."/>
            <person name="Kanamori H."/>
            <person name="Takamatsu D."/>
        </authorList>
    </citation>
    <scope>NUCLEOTIDE SEQUENCE [LARGE SCALE GENOMIC DNA]</scope>
    <source>
        <strain evidence="2 5">J6TS1</strain>
    </source>
</reference>
<feature type="domain" description="LysM" evidence="1">
    <location>
        <begin position="53"/>
        <end position="106"/>
    </location>
</feature>
<organism evidence="3 4">
    <name type="scientific">Siminovitchia terrae</name>
    <name type="common">Bacillus terrae</name>
    <dbReference type="NCBI Taxonomy" id="1914933"/>
    <lineage>
        <taxon>Bacteria</taxon>
        <taxon>Bacillati</taxon>
        <taxon>Bacillota</taxon>
        <taxon>Bacilli</taxon>
        <taxon>Bacillales</taxon>
        <taxon>Bacillaceae</taxon>
        <taxon>Siminovitchia</taxon>
    </lineage>
</organism>